<evidence type="ECO:0000256" key="6">
    <source>
        <dbReference type="SAM" id="Phobius"/>
    </source>
</evidence>
<dbReference type="Proteomes" id="UP000012589">
    <property type="component" value="Unassembled WGS sequence"/>
</dbReference>
<comment type="similarity">
    <text evidence="2">Belongs to the autoinducer-2 exporter (AI-2E) (TC 2.A.86) family.</text>
</comment>
<dbReference type="PATRIC" id="fig|1235802.3.peg.3797"/>
<reference evidence="7 8" key="1">
    <citation type="journal article" date="2014" name="Genome Announc.">
        <title>Draft genome sequences of the altered schaedler flora, a defined bacterial community from gnotobiotic mice.</title>
        <authorList>
            <person name="Wannemuehler M.J."/>
            <person name="Overstreet A.M."/>
            <person name="Ward D.V."/>
            <person name="Phillips G.J."/>
        </authorList>
    </citation>
    <scope>NUCLEOTIDE SEQUENCE [LARGE SCALE GENOMIC DNA]</scope>
    <source>
        <strain evidence="7 8">ASF492</strain>
    </source>
</reference>
<organism evidence="7 8">
    <name type="scientific">Eubacterium plexicaudatum ASF492</name>
    <dbReference type="NCBI Taxonomy" id="1235802"/>
    <lineage>
        <taxon>Bacteria</taxon>
        <taxon>Bacillati</taxon>
        <taxon>Bacillota</taxon>
        <taxon>Clostridia</taxon>
        <taxon>Eubacteriales</taxon>
        <taxon>Eubacteriaceae</taxon>
        <taxon>Eubacterium</taxon>
    </lineage>
</organism>
<dbReference type="AlphaFoldDB" id="N2AGC6"/>
<dbReference type="Pfam" id="PF01594">
    <property type="entry name" value="AI-2E_transport"/>
    <property type="match status" value="1"/>
</dbReference>
<evidence type="ECO:0000256" key="2">
    <source>
        <dbReference type="ARBA" id="ARBA00009773"/>
    </source>
</evidence>
<protein>
    <submittedName>
        <fullName evidence="7">Sporulation integral membrane protein YtvI</fullName>
    </submittedName>
</protein>
<feature type="transmembrane region" description="Helical" evidence="6">
    <location>
        <begin position="274"/>
        <end position="294"/>
    </location>
</feature>
<feature type="transmembrane region" description="Helical" evidence="6">
    <location>
        <begin position="314"/>
        <end position="337"/>
    </location>
</feature>
<dbReference type="PANTHER" id="PTHR21716:SF68">
    <property type="entry name" value="TRANSPORT PROTEIN YTVI-RELATED"/>
    <property type="match status" value="1"/>
</dbReference>
<feature type="transmembrane region" description="Helical" evidence="6">
    <location>
        <begin position="62"/>
        <end position="84"/>
    </location>
</feature>
<gene>
    <name evidence="7" type="ORF">C823_03600</name>
</gene>
<evidence type="ECO:0000256" key="5">
    <source>
        <dbReference type="ARBA" id="ARBA00023136"/>
    </source>
</evidence>
<dbReference type="STRING" id="1235802.C823_03600"/>
<dbReference type="eggNOG" id="COG0628">
    <property type="taxonomic scope" value="Bacteria"/>
</dbReference>
<sequence length="345" mass="37588">MRWYEKENVKKTILLAGVTLAVYFFMKYVMPIVIPFLFGAFLAMLLHPIVQKAVQKTGKGRGVISMIVVTVILVLVGSICFFIGRTVCVQLAALIKNAESIEGGVRDIWCDCCARIERSLGVRIDEAEQLFVRMQDKVKSGLQAKTLPYLLKNSMLYAKVVFSMMGVALVSVISGMLILTDYPALADAVGKSEAGKLALQIKQHAKAAGGTYLKAQLIILIVISLICVAGLFFTGNSYALLAGMGIGLCDALPFIGTGTIFVPWMIIDIVNGKYVLAAVYGILYVICSFVRQFLEPRLIGARLGYPPIAVLMSIYIGVHVYGASGVLLGPISAFLIWELYQVLLK</sequence>
<proteinExistence type="inferred from homology"/>
<evidence type="ECO:0000313" key="8">
    <source>
        <dbReference type="Proteomes" id="UP000012589"/>
    </source>
</evidence>
<evidence type="ECO:0000256" key="1">
    <source>
        <dbReference type="ARBA" id="ARBA00004141"/>
    </source>
</evidence>
<name>N2AGC6_9FIRM</name>
<evidence type="ECO:0000313" key="7">
    <source>
        <dbReference type="EMBL" id="EMZ23429.1"/>
    </source>
</evidence>
<dbReference type="HOGENOM" id="CLU_031275_4_0_9"/>
<keyword evidence="8" id="KW-1185">Reference proteome</keyword>
<dbReference type="EMBL" id="AQFT01000107">
    <property type="protein sequence ID" value="EMZ23429.1"/>
    <property type="molecule type" value="Genomic_DNA"/>
</dbReference>
<comment type="subcellular location">
    <subcellularLocation>
        <location evidence="1">Membrane</location>
        <topology evidence="1">Multi-pass membrane protein</topology>
    </subcellularLocation>
</comment>
<accession>N2AGC6</accession>
<keyword evidence="3 6" id="KW-0812">Transmembrane</keyword>
<keyword evidence="5 6" id="KW-0472">Membrane</keyword>
<keyword evidence="4 6" id="KW-1133">Transmembrane helix</keyword>
<feature type="transmembrane region" description="Helical" evidence="6">
    <location>
        <begin position="9"/>
        <end position="26"/>
    </location>
</feature>
<dbReference type="OrthoDB" id="9774361at2"/>
<dbReference type="GO" id="GO:0055085">
    <property type="term" value="P:transmembrane transport"/>
    <property type="evidence" value="ECO:0007669"/>
    <property type="project" value="TreeGrafter"/>
</dbReference>
<dbReference type="PANTHER" id="PTHR21716">
    <property type="entry name" value="TRANSMEMBRANE PROTEIN"/>
    <property type="match status" value="1"/>
</dbReference>
<dbReference type="GO" id="GO:0016020">
    <property type="term" value="C:membrane"/>
    <property type="evidence" value="ECO:0007669"/>
    <property type="project" value="UniProtKB-SubCell"/>
</dbReference>
<feature type="transmembrane region" description="Helical" evidence="6">
    <location>
        <begin position="156"/>
        <end position="179"/>
    </location>
</feature>
<evidence type="ECO:0000256" key="4">
    <source>
        <dbReference type="ARBA" id="ARBA00022989"/>
    </source>
</evidence>
<comment type="caution">
    <text evidence="7">The sequence shown here is derived from an EMBL/GenBank/DDBJ whole genome shotgun (WGS) entry which is preliminary data.</text>
</comment>
<feature type="transmembrane region" description="Helical" evidence="6">
    <location>
        <begin position="239"/>
        <end position="262"/>
    </location>
</feature>
<feature type="transmembrane region" description="Helical" evidence="6">
    <location>
        <begin position="212"/>
        <end position="233"/>
    </location>
</feature>
<dbReference type="InterPro" id="IPR002549">
    <property type="entry name" value="AI-2E-like"/>
</dbReference>
<evidence type="ECO:0000256" key="3">
    <source>
        <dbReference type="ARBA" id="ARBA00022692"/>
    </source>
</evidence>